<sequence>MKRVKNKAGNRAMSGKQANGGKGGGFRRLLRVPARVAAVVLPSLLLAPTVVNAFSNGTESLPVSLAARGGVGSFTPASVDPRLVAQVSAHALVNGKLFRFTPAGTENRPDRAVTVAVRLPELRARLIGARSAPAAGNPGLAAVRIAPTVYNLGLARGYQSFASVTASLPRESTPDNAELRTFSLAPSQSAAANGFSRIEPRIAVDEKDKTGRAPRTPDGQGDYQVDLGGSYRLTGNLDVTAGIRYSSDRDRLRALTDHRQDSQAIYVGTKFRF</sequence>
<reference evidence="2 3" key="1">
    <citation type="journal article" date="2012" name="J. Bacteriol.">
        <title>Draft Genome Sequence of Novosphingobium nitrogenifigens Y88T.</title>
        <authorList>
            <person name="Strabala T.J."/>
            <person name="Macdonald L."/>
            <person name="Liu V."/>
            <person name="Smit A.M."/>
        </authorList>
    </citation>
    <scope>NUCLEOTIDE SEQUENCE [LARGE SCALE GENOMIC DNA]</scope>
    <source>
        <strain evidence="2 3">DSM 19370</strain>
    </source>
</reference>
<dbReference type="Proteomes" id="UP000004728">
    <property type="component" value="Unassembled WGS sequence"/>
</dbReference>
<accession>F1ZDT4</accession>
<proteinExistence type="predicted"/>
<dbReference type="EMBL" id="AEWJ01000067">
    <property type="protein sequence ID" value="EGD57229.1"/>
    <property type="molecule type" value="Genomic_DNA"/>
</dbReference>
<evidence type="ECO:0000313" key="2">
    <source>
        <dbReference type="EMBL" id="EGD57229.1"/>
    </source>
</evidence>
<evidence type="ECO:0000313" key="3">
    <source>
        <dbReference type="Proteomes" id="UP000004728"/>
    </source>
</evidence>
<dbReference type="AlphaFoldDB" id="F1ZDT4"/>
<dbReference type="InParanoid" id="F1ZDT4"/>
<dbReference type="HOGENOM" id="CLU_093104_0_0_5"/>
<evidence type="ECO:0008006" key="4">
    <source>
        <dbReference type="Google" id="ProtNLM"/>
    </source>
</evidence>
<evidence type="ECO:0000256" key="1">
    <source>
        <dbReference type="SAM" id="MobiDB-lite"/>
    </source>
</evidence>
<keyword evidence="3" id="KW-1185">Reference proteome</keyword>
<comment type="caution">
    <text evidence="2">The sequence shown here is derived from an EMBL/GenBank/DDBJ whole genome shotgun (WGS) entry which is preliminary data.</text>
</comment>
<dbReference type="eggNOG" id="ENOG5033MZ9">
    <property type="taxonomic scope" value="Bacteria"/>
</dbReference>
<feature type="region of interest" description="Disordered" evidence="1">
    <location>
        <begin position="1"/>
        <end position="24"/>
    </location>
</feature>
<feature type="region of interest" description="Disordered" evidence="1">
    <location>
        <begin position="203"/>
        <end position="224"/>
    </location>
</feature>
<organism evidence="2 3">
    <name type="scientific">Novosphingobium nitrogenifigens DSM 19370</name>
    <dbReference type="NCBI Taxonomy" id="983920"/>
    <lineage>
        <taxon>Bacteria</taxon>
        <taxon>Pseudomonadati</taxon>
        <taxon>Pseudomonadota</taxon>
        <taxon>Alphaproteobacteria</taxon>
        <taxon>Sphingomonadales</taxon>
        <taxon>Sphingomonadaceae</taxon>
        <taxon>Novosphingobium</taxon>
    </lineage>
</organism>
<gene>
    <name evidence="2" type="ORF">Y88_3537</name>
</gene>
<protein>
    <recommendedName>
        <fullName evidence="4">Porin domain-containing protein</fullName>
    </recommendedName>
</protein>
<name>F1ZDT4_9SPHN</name>